<dbReference type="GO" id="GO:0009279">
    <property type="term" value="C:cell outer membrane"/>
    <property type="evidence" value="ECO:0007669"/>
    <property type="project" value="UniProtKB-SubCell"/>
</dbReference>
<evidence type="ECO:0000259" key="5">
    <source>
        <dbReference type="SMART" id="SM00062"/>
    </source>
</evidence>
<comment type="subcellular location">
    <subcellularLocation>
        <location evidence="1">Cell outer membrane</location>
        <topology evidence="1">Peripheral membrane protein</topology>
    </subcellularLocation>
</comment>
<evidence type="ECO:0000256" key="3">
    <source>
        <dbReference type="ARBA" id="ARBA00023237"/>
    </source>
</evidence>
<dbReference type="InterPro" id="IPR023346">
    <property type="entry name" value="Lysozyme-like_dom_sf"/>
</dbReference>
<dbReference type="PANTHER" id="PTHR35936">
    <property type="entry name" value="MEMBRANE-BOUND LYTIC MUREIN TRANSGLYCOSYLASE F"/>
    <property type="match status" value="1"/>
</dbReference>
<name>A0A1M7IG99_9BACT</name>
<evidence type="ECO:0000313" key="6">
    <source>
        <dbReference type="EMBL" id="SHM39812.1"/>
    </source>
</evidence>
<dbReference type="Proteomes" id="UP000184513">
    <property type="component" value="Unassembled WGS sequence"/>
</dbReference>
<keyword evidence="2 4" id="KW-0732">Signal</keyword>
<dbReference type="SUPFAM" id="SSF53955">
    <property type="entry name" value="Lysozyme-like"/>
    <property type="match status" value="1"/>
</dbReference>
<feature type="signal peptide" evidence="4">
    <location>
        <begin position="1"/>
        <end position="27"/>
    </location>
</feature>
<evidence type="ECO:0000256" key="2">
    <source>
        <dbReference type="ARBA" id="ARBA00022729"/>
    </source>
</evidence>
<feature type="chain" id="PRO_5009926928" evidence="4">
    <location>
        <begin position="28"/>
        <end position="471"/>
    </location>
</feature>
<dbReference type="InterPro" id="IPR008258">
    <property type="entry name" value="Transglycosylase_SLT_dom_1"/>
</dbReference>
<dbReference type="CDD" id="cd13403">
    <property type="entry name" value="MLTF-like"/>
    <property type="match status" value="1"/>
</dbReference>
<proteinExistence type="predicted"/>
<evidence type="ECO:0000256" key="1">
    <source>
        <dbReference type="ARBA" id="ARBA00004339"/>
    </source>
</evidence>
<dbReference type="AlphaFoldDB" id="A0A1M7IG99"/>
<dbReference type="InterPro" id="IPR001638">
    <property type="entry name" value="Solute-binding_3/MltF_N"/>
</dbReference>
<accession>A0A1M7IG99</accession>
<keyword evidence="3" id="KW-0472">Membrane</keyword>
<keyword evidence="3" id="KW-0998">Cell outer membrane</keyword>
<organism evidence="6 7">
    <name type="scientific">Cyclobacterium lianum</name>
    <dbReference type="NCBI Taxonomy" id="388280"/>
    <lineage>
        <taxon>Bacteria</taxon>
        <taxon>Pseudomonadati</taxon>
        <taxon>Bacteroidota</taxon>
        <taxon>Cytophagia</taxon>
        <taxon>Cytophagales</taxon>
        <taxon>Cyclobacteriaceae</taxon>
        <taxon>Cyclobacterium</taxon>
    </lineage>
</organism>
<dbReference type="EMBL" id="FRCY01000001">
    <property type="protein sequence ID" value="SHM39812.1"/>
    <property type="molecule type" value="Genomic_DNA"/>
</dbReference>
<dbReference type="Gene3D" id="3.40.190.10">
    <property type="entry name" value="Periplasmic binding protein-like II"/>
    <property type="match status" value="2"/>
</dbReference>
<evidence type="ECO:0000313" key="7">
    <source>
        <dbReference type="Proteomes" id="UP000184513"/>
    </source>
</evidence>
<keyword evidence="7" id="KW-1185">Reference proteome</keyword>
<dbReference type="STRING" id="388280.SAMN04488057_101320"/>
<feature type="domain" description="Solute-binding protein family 3/N-terminal" evidence="5">
    <location>
        <begin position="55"/>
        <end position="278"/>
    </location>
</feature>
<dbReference type="Gene3D" id="1.10.530.10">
    <property type="match status" value="1"/>
</dbReference>
<dbReference type="SUPFAM" id="SSF53850">
    <property type="entry name" value="Periplasmic binding protein-like II"/>
    <property type="match status" value="1"/>
</dbReference>
<dbReference type="SMART" id="SM00062">
    <property type="entry name" value="PBPb"/>
    <property type="match status" value="1"/>
</dbReference>
<reference evidence="6 7" key="1">
    <citation type="submission" date="2016-11" db="EMBL/GenBank/DDBJ databases">
        <authorList>
            <person name="Jaros S."/>
            <person name="Januszkiewicz K."/>
            <person name="Wedrychowicz H."/>
        </authorList>
    </citation>
    <scope>NUCLEOTIDE SEQUENCE [LARGE SCALE GENOMIC DNA]</scope>
    <source>
        <strain evidence="6 7">CGMCC 1.6102</strain>
    </source>
</reference>
<evidence type="ECO:0000256" key="4">
    <source>
        <dbReference type="SAM" id="SignalP"/>
    </source>
</evidence>
<protein>
    <submittedName>
        <fullName evidence="6">Membrane-bound lytic murein transglycosylase F</fullName>
    </submittedName>
</protein>
<dbReference type="Pfam" id="PF00497">
    <property type="entry name" value="SBP_bac_3"/>
    <property type="match status" value="1"/>
</dbReference>
<dbReference type="CDD" id="cd01009">
    <property type="entry name" value="PBP2_YfhD_N"/>
    <property type="match status" value="1"/>
</dbReference>
<dbReference type="Pfam" id="PF01464">
    <property type="entry name" value="SLT"/>
    <property type="match status" value="1"/>
</dbReference>
<gene>
    <name evidence="6" type="ORF">SAMN04488057_101320</name>
</gene>
<sequence length="471" mass="54337">MEQSCMVKTRFFFLPILSLLTFLSACKSPESEETKPDFWEFPAELDYNAIQNRGFLRAIVDNSSASYYIYRGRTMGYEFELLRNLANHLGVGLRLIVRHDLEDAFRLLNKGKADIVAINFEVNEERKKYAAFTQPVGLMKTVLVQRNDGSHIDSLAQLNGKQVYIKKGTVYKDRMRSLQDSLQLSLSVAEENTGLENLINKVVQEEIDYTVVDNDVALVNATYYEILDVDLTVSEENPVSWAVRKNAPELLALINEWIARIDRTGYKAILYHKYFLNKKNSYYRTSSAFSSVSGGRISRYDEIIKEGADQLGWDWRLLAALVYKESRFNNAAVSYAGAVGLLQLMPVTLQRFGVNDPNNPYESLRGGVGYLRYLDGFWMERVPDNTERIKFILASYNVGHGHVQDAWRLAYKYGKDTRRWKNIAFYLERKSQPEIYRDPWVKSGYAKGHVTVRYVREVYGLYESYKVLVEP</sequence>